<dbReference type="Pfam" id="PF10604">
    <property type="entry name" value="Polyketide_cyc2"/>
    <property type="match status" value="1"/>
</dbReference>
<comment type="caution">
    <text evidence="1">The sequence shown here is derived from an EMBL/GenBank/DDBJ whole genome shotgun (WGS) entry which is preliminary data.</text>
</comment>
<organism evidence="1 2">
    <name type="scientific">Alcanivorax quisquiliarum</name>
    <dbReference type="NCBI Taxonomy" id="2933565"/>
    <lineage>
        <taxon>Bacteria</taxon>
        <taxon>Pseudomonadati</taxon>
        <taxon>Pseudomonadota</taxon>
        <taxon>Gammaproteobacteria</taxon>
        <taxon>Oceanospirillales</taxon>
        <taxon>Alcanivoracaceae</taxon>
        <taxon>Alcanivorax</taxon>
    </lineage>
</organism>
<dbReference type="EMBL" id="JALKII010000003">
    <property type="protein sequence ID" value="MCK0537316.1"/>
    <property type="molecule type" value="Genomic_DNA"/>
</dbReference>
<name>A0ABT0E657_9GAMM</name>
<dbReference type="Gene3D" id="3.30.530.20">
    <property type="match status" value="1"/>
</dbReference>
<dbReference type="RefSeq" id="WP_246950484.1">
    <property type="nucleotide sequence ID" value="NZ_JALKII010000003.1"/>
</dbReference>
<evidence type="ECO:0000313" key="1">
    <source>
        <dbReference type="EMBL" id="MCK0537316.1"/>
    </source>
</evidence>
<dbReference type="PANTHER" id="PTHR36166:SF1">
    <property type="entry name" value="SRPBCC DOMAIN-CONTAINING PROTEIN"/>
    <property type="match status" value="1"/>
</dbReference>
<protein>
    <submittedName>
        <fullName evidence="1">SRPBCC domain-containing protein</fullName>
    </submittedName>
</protein>
<keyword evidence="2" id="KW-1185">Reference proteome</keyword>
<accession>A0ABT0E657</accession>
<proteinExistence type="predicted"/>
<sequence>MSEIQTWIDIQASPARIWAMLINFAHYSEWNPSIVAAAGVARPGQRLSLTLAKKPGRTRTLRATVLEARAGEALVWRHRSLLPGLLDTEHCFTFAPLDDGAVRLSHSAHVSGLLAPLLRRPLARPTRERLETMNSALRERAERHNLPRQP</sequence>
<dbReference type="Proteomes" id="UP001165524">
    <property type="component" value="Unassembled WGS sequence"/>
</dbReference>
<dbReference type="InterPro" id="IPR019587">
    <property type="entry name" value="Polyketide_cyclase/dehydratase"/>
</dbReference>
<evidence type="ECO:0000313" key="2">
    <source>
        <dbReference type="Proteomes" id="UP001165524"/>
    </source>
</evidence>
<gene>
    <name evidence="1" type="ORF">MU846_06285</name>
</gene>
<dbReference type="PANTHER" id="PTHR36166">
    <property type="entry name" value="CHROMOSOME 9, WHOLE GENOME SHOTGUN SEQUENCE"/>
    <property type="match status" value="1"/>
</dbReference>
<dbReference type="InterPro" id="IPR023393">
    <property type="entry name" value="START-like_dom_sf"/>
</dbReference>
<dbReference type="CDD" id="cd07822">
    <property type="entry name" value="SRPBCC_4"/>
    <property type="match status" value="1"/>
</dbReference>
<dbReference type="SUPFAM" id="SSF55961">
    <property type="entry name" value="Bet v1-like"/>
    <property type="match status" value="1"/>
</dbReference>
<reference evidence="1" key="1">
    <citation type="submission" date="2022-04" db="EMBL/GenBank/DDBJ databases">
        <title>Alcanivorax sp. CY1518 draft genome sequence.</title>
        <authorList>
            <person name="Zhao G."/>
            <person name="An M."/>
        </authorList>
    </citation>
    <scope>NUCLEOTIDE SEQUENCE</scope>
    <source>
        <strain evidence="1">CY1518</strain>
    </source>
</reference>